<dbReference type="PIRSF" id="PIRSF037778">
    <property type="entry name" value="UCP037778_transp_RibU"/>
    <property type="match status" value="1"/>
</dbReference>
<keyword evidence="6 9" id="KW-1133">Transmembrane helix</keyword>
<protein>
    <recommendedName>
        <fullName evidence="8">Riboflavin transporter</fullName>
    </recommendedName>
</protein>
<feature type="transmembrane region" description="Helical" evidence="9">
    <location>
        <begin position="64"/>
        <end position="84"/>
    </location>
</feature>
<feature type="transmembrane region" description="Helical" evidence="9">
    <location>
        <begin position="182"/>
        <end position="208"/>
    </location>
</feature>
<evidence type="ECO:0000256" key="8">
    <source>
        <dbReference type="PIRNR" id="PIRNR037778"/>
    </source>
</evidence>
<comment type="caution">
    <text evidence="10">The sequence shown here is derived from an EMBL/GenBank/DDBJ whole genome shotgun (WGS) entry which is preliminary data.</text>
</comment>
<feature type="transmembrane region" description="Helical" evidence="9">
    <location>
        <begin position="32"/>
        <end position="52"/>
    </location>
</feature>
<evidence type="ECO:0000256" key="6">
    <source>
        <dbReference type="ARBA" id="ARBA00022989"/>
    </source>
</evidence>
<proteinExistence type="inferred from homology"/>
<name>C9L578_BLAHA</name>
<accession>C9L578</accession>
<dbReference type="Gene3D" id="1.10.1760.20">
    <property type="match status" value="1"/>
</dbReference>
<keyword evidence="4 8" id="KW-1003">Cell membrane</keyword>
<comment type="similarity">
    <text evidence="2 8">Belongs to the prokaryotic riboflavin transporter (P-RFT) (TC 2.A.87) family.</text>
</comment>
<evidence type="ECO:0000256" key="3">
    <source>
        <dbReference type="ARBA" id="ARBA00022448"/>
    </source>
</evidence>
<feature type="transmembrane region" description="Helical" evidence="9">
    <location>
        <begin position="129"/>
        <end position="162"/>
    </location>
</feature>
<dbReference type="Proteomes" id="UP000003755">
    <property type="component" value="Unassembled WGS sequence"/>
</dbReference>
<gene>
    <name evidence="10" type="ORF">BLAHAN_04528</name>
</gene>
<sequence>MKRRIKMSQEAVVNKRIQVTGNRSKLRTMVQIAMLSAVSAVLMMFEFPIPFLAPPFIKMDFSEIPVLVGTFAMGPLAGVVIELLKNILHFVTYGTTTGGIGELSNFFIGCAFAVPAGIFYRKRKTRKNAVLGMATGTLLMVIMGCLSNAFVMFPLYSVVMGIPMDSFIAMGTAIHPAIDNMVTFVVLCMVPFNLVKGIIISMITLLLYKRLKVVLKGE</sequence>
<dbReference type="InterPro" id="IPR024529">
    <property type="entry name" value="ECF_trnsprt_substrate-spec"/>
</dbReference>
<keyword evidence="7 8" id="KW-0472">Membrane</keyword>
<organism evidence="10 11">
    <name type="scientific">Blautia hansenii DSM 20583</name>
    <dbReference type="NCBI Taxonomy" id="537007"/>
    <lineage>
        <taxon>Bacteria</taxon>
        <taxon>Bacillati</taxon>
        <taxon>Bacillota</taxon>
        <taxon>Clostridia</taxon>
        <taxon>Lachnospirales</taxon>
        <taxon>Lachnospiraceae</taxon>
        <taxon>Blautia</taxon>
    </lineage>
</organism>
<evidence type="ECO:0000256" key="7">
    <source>
        <dbReference type="ARBA" id="ARBA00023136"/>
    </source>
</evidence>
<evidence type="ECO:0000256" key="9">
    <source>
        <dbReference type="SAM" id="Phobius"/>
    </source>
</evidence>
<reference evidence="10" key="1">
    <citation type="submission" date="2009-09" db="EMBL/GenBank/DDBJ databases">
        <authorList>
            <person name="Weinstock G."/>
            <person name="Sodergren E."/>
            <person name="Clifton S."/>
            <person name="Fulton L."/>
            <person name="Fulton B."/>
            <person name="Courtney L."/>
            <person name="Fronick C."/>
            <person name="Harrison M."/>
            <person name="Strong C."/>
            <person name="Farmer C."/>
            <person name="Delahaunty K."/>
            <person name="Markovic C."/>
            <person name="Hall O."/>
            <person name="Minx P."/>
            <person name="Tomlinson C."/>
            <person name="Mitreva M."/>
            <person name="Nelson J."/>
            <person name="Hou S."/>
            <person name="Wollam A."/>
            <person name="Pepin K.H."/>
            <person name="Johnson M."/>
            <person name="Bhonagiri V."/>
            <person name="Nash W.E."/>
            <person name="Warren W."/>
            <person name="Chinwalla A."/>
            <person name="Mardis E.R."/>
            <person name="Wilson R.K."/>
        </authorList>
    </citation>
    <scope>NUCLEOTIDE SEQUENCE [LARGE SCALE GENOMIC DNA]</scope>
    <source>
        <strain evidence="10">DSM 20583</strain>
    </source>
</reference>
<dbReference type="HOGENOM" id="CLU_086673_1_0_9"/>
<dbReference type="EMBL" id="ABYU02000011">
    <property type="protein sequence ID" value="EEX22310.1"/>
    <property type="molecule type" value="Genomic_DNA"/>
</dbReference>
<dbReference type="KEGG" id="bhan:CGC63_02155"/>
<evidence type="ECO:0000256" key="1">
    <source>
        <dbReference type="ARBA" id="ARBA00004651"/>
    </source>
</evidence>
<comment type="function">
    <text evidence="8">Probably a riboflavin-binding protein that interacts with the energy-coupling factor (ECF) ABC-transporter complex.</text>
</comment>
<evidence type="ECO:0000313" key="10">
    <source>
        <dbReference type="EMBL" id="EEX22310.1"/>
    </source>
</evidence>
<dbReference type="AlphaFoldDB" id="C9L578"/>
<keyword evidence="11" id="KW-1185">Reference proteome</keyword>
<dbReference type="InterPro" id="IPR025720">
    <property type="entry name" value="RibU"/>
</dbReference>
<keyword evidence="5 9" id="KW-0812">Transmembrane</keyword>
<keyword evidence="3 8" id="KW-0813">Transport</keyword>
<evidence type="ECO:0000256" key="4">
    <source>
        <dbReference type="ARBA" id="ARBA00022475"/>
    </source>
</evidence>
<dbReference type="GO" id="GO:0032217">
    <property type="term" value="F:riboflavin transmembrane transporter activity"/>
    <property type="evidence" value="ECO:0007669"/>
    <property type="project" value="UniProtKB-UniRule"/>
</dbReference>
<comment type="subcellular location">
    <subcellularLocation>
        <location evidence="1">Cell membrane</location>
        <topology evidence="1">Multi-pass membrane protein</topology>
    </subcellularLocation>
</comment>
<evidence type="ECO:0000256" key="2">
    <source>
        <dbReference type="ARBA" id="ARBA00005540"/>
    </source>
</evidence>
<dbReference type="Pfam" id="PF12822">
    <property type="entry name" value="ECF_trnsprt"/>
    <property type="match status" value="1"/>
</dbReference>
<dbReference type="GO" id="GO:0005886">
    <property type="term" value="C:plasma membrane"/>
    <property type="evidence" value="ECO:0007669"/>
    <property type="project" value="UniProtKB-SubCell"/>
</dbReference>
<dbReference type="eggNOG" id="COG3601">
    <property type="taxonomic scope" value="Bacteria"/>
</dbReference>
<evidence type="ECO:0000313" key="11">
    <source>
        <dbReference type="Proteomes" id="UP000003755"/>
    </source>
</evidence>
<evidence type="ECO:0000256" key="5">
    <source>
        <dbReference type="ARBA" id="ARBA00022692"/>
    </source>
</evidence>
<dbReference type="STRING" id="537007.BLAHAN_04528"/>
<dbReference type="PANTHER" id="PTHR38438:SF1">
    <property type="entry name" value="RIBOFLAVIN TRANSPORTER RIBU"/>
    <property type="match status" value="1"/>
</dbReference>
<dbReference type="PANTHER" id="PTHR38438">
    <property type="entry name" value="RIBOFLAVIN TRANSPORTER RIBU"/>
    <property type="match status" value="1"/>
</dbReference>